<sequence length="39" mass="4238">MIAQKSCFACNTVRDPAKIARDLGISLGMVYQVHKGVSE</sequence>
<proteinExistence type="predicted"/>
<dbReference type="Proteomes" id="UP000551353">
    <property type="component" value="Unassembled WGS sequence"/>
</dbReference>
<organism evidence="1 2">
    <name type="scientific">Rhizobium mongolense</name>
    <dbReference type="NCBI Taxonomy" id="57676"/>
    <lineage>
        <taxon>Bacteria</taxon>
        <taxon>Pseudomonadati</taxon>
        <taxon>Pseudomonadota</taxon>
        <taxon>Alphaproteobacteria</taxon>
        <taxon>Hyphomicrobiales</taxon>
        <taxon>Rhizobiaceae</taxon>
        <taxon>Rhizobium/Agrobacterium group</taxon>
        <taxon>Rhizobium</taxon>
    </lineage>
</organism>
<reference evidence="1 2" key="1">
    <citation type="submission" date="2020-08" db="EMBL/GenBank/DDBJ databases">
        <title>Genomic Encyclopedia of Type Strains, Phase IV (KMG-V): Genome sequencing to study the core and pangenomes of soil and plant-associated prokaryotes.</title>
        <authorList>
            <person name="Whitman W."/>
        </authorList>
    </citation>
    <scope>NUCLEOTIDE SEQUENCE [LARGE SCALE GENOMIC DNA]</scope>
    <source>
        <strain evidence="1 2">SEMIA 4087</strain>
    </source>
</reference>
<comment type="caution">
    <text evidence="1">The sequence shown here is derived from an EMBL/GenBank/DDBJ whole genome shotgun (WGS) entry which is preliminary data.</text>
</comment>
<name>A0ABR6IX92_9HYPH</name>
<accession>A0ABR6IX92</accession>
<keyword evidence="2" id="KW-1185">Reference proteome</keyword>
<evidence type="ECO:0000313" key="1">
    <source>
        <dbReference type="EMBL" id="MBB4232541.1"/>
    </source>
</evidence>
<evidence type="ECO:0000313" key="2">
    <source>
        <dbReference type="Proteomes" id="UP000551353"/>
    </source>
</evidence>
<gene>
    <name evidence="1" type="ORF">GGD56_006438</name>
</gene>
<dbReference type="EMBL" id="JACIFX010000014">
    <property type="protein sequence ID" value="MBB4232541.1"/>
    <property type="molecule type" value="Genomic_DNA"/>
</dbReference>
<protein>
    <submittedName>
        <fullName evidence="1">Metal-sulfur cluster biosynthetic enzyme</fullName>
    </submittedName>
</protein>